<dbReference type="EMBL" id="BGZK01000828">
    <property type="protein sequence ID" value="GBP61997.1"/>
    <property type="molecule type" value="Genomic_DNA"/>
</dbReference>
<dbReference type="Proteomes" id="UP000299102">
    <property type="component" value="Unassembled WGS sequence"/>
</dbReference>
<proteinExistence type="predicted"/>
<reference evidence="2 3" key="1">
    <citation type="journal article" date="2019" name="Commun. Biol.">
        <title>The bagworm genome reveals a unique fibroin gene that provides high tensile strength.</title>
        <authorList>
            <person name="Kono N."/>
            <person name="Nakamura H."/>
            <person name="Ohtoshi R."/>
            <person name="Tomita M."/>
            <person name="Numata K."/>
            <person name="Arakawa K."/>
        </authorList>
    </citation>
    <scope>NUCLEOTIDE SEQUENCE [LARGE SCALE GENOMIC DNA]</scope>
</reference>
<comment type="caution">
    <text evidence="2">The sequence shown here is derived from an EMBL/GenBank/DDBJ whole genome shotgun (WGS) entry which is preliminary data.</text>
</comment>
<name>A0A4C1XID1_EUMVA</name>
<evidence type="ECO:0000313" key="3">
    <source>
        <dbReference type="Proteomes" id="UP000299102"/>
    </source>
</evidence>
<evidence type="ECO:0000256" key="1">
    <source>
        <dbReference type="SAM" id="SignalP"/>
    </source>
</evidence>
<organism evidence="2 3">
    <name type="scientific">Eumeta variegata</name>
    <name type="common">Bagworm moth</name>
    <name type="synonym">Eumeta japonica</name>
    <dbReference type="NCBI Taxonomy" id="151549"/>
    <lineage>
        <taxon>Eukaryota</taxon>
        <taxon>Metazoa</taxon>
        <taxon>Ecdysozoa</taxon>
        <taxon>Arthropoda</taxon>
        <taxon>Hexapoda</taxon>
        <taxon>Insecta</taxon>
        <taxon>Pterygota</taxon>
        <taxon>Neoptera</taxon>
        <taxon>Endopterygota</taxon>
        <taxon>Lepidoptera</taxon>
        <taxon>Glossata</taxon>
        <taxon>Ditrysia</taxon>
        <taxon>Tineoidea</taxon>
        <taxon>Psychidae</taxon>
        <taxon>Oiketicinae</taxon>
        <taxon>Eumeta</taxon>
    </lineage>
</organism>
<keyword evidence="3" id="KW-1185">Reference proteome</keyword>
<gene>
    <name evidence="2" type="ORF">EVAR_41005_1</name>
</gene>
<dbReference type="AlphaFoldDB" id="A0A4C1XID1"/>
<keyword evidence="1" id="KW-0732">Signal</keyword>
<accession>A0A4C1XID1</accession>
<feature type="signal peptide" evidence="1">
    <location>
        <begin position="1"/>
        <end position="21"/>
    </location>
</feature>
<sequence length="66" mass="7403">MNGRFCSLLVLAVLAARPLRNTTIPSLPLKRKAYLRHGRGPHPWERCGIRDNVCEGMAGDRFGWIG</sequence>
<evidence type="ECO:0000313" key="2">
    <source>
        <dbReference type="EMBL" id="GBP61997.1"/>
    </source>
</evidence>
<feature type="chain" id="PRO_5020036567" evidence="1">
    <location>
        <begin position="22"/>
        <end position="66"/>
    </location>
</feature>
<protein>
    <submittedName>
        <fullName evidence="2">Uncharacterized protein</fullName>
    </submittedName>
</protein>